<dbReference type="InterPro" id="IPR005632">
    <property type="entry name" value="Chaperone_Skp"/>
</dbReference>
<proteinExistence type="predicted"/>
<feature type="coiled-coil region" evidence="1">
    <location>
        <begin position="58"/>
        <end position="127"/>
    </location>
</feature>
<evidence type="ECO:0000256" key="1">
    <source>
        <dbReference type="SAM" id="Coils"/>
    </source>
</evidence>
<sequence>MCVGSSLKIKGGLYLKKSILLFICAILMFFAFQTRAMAKDNVVAYIDLMKVEAGVNELKPLIDQKNQLEIQFEQLRNQKQQEFAQAQASGESQEQLKKLYDQINQELAAKEKEVEAARAAIDAKLQTVLPKIKTAIDTVAKQVGASIVLDNAIVWWGGVDITDQVIAKVNGQ</sequence>
<dbReference type="EMBL" id="DRUY01000209">
    <property type="protein sequence ID" value="HHI66133.1"/>
    <property type="molecule type" value="Genomic_DNA"/>
</dbReference>
<dbReference type="Pfam" id="PF03938">
    <property type="entry name" value="OmpH"/>
    <property type="match status" value="1"/>
</dbReference>
<dbReference type="InterPro" id="IPR024930">
    <property type="entry name" value="Skp_dom_sf"/>
</dbReference>
<protein>
    <submittedName>
        <fullName evidence="2">OmpH family outer membrane protein</fullName>
    </submittedName>
</protein>
<comment type="caution">
    <text evidence="2">The sequence shown here is derived from an EMBL/GenBank/DDBJ whole genome shotgun (WGS) entry which is preliminary data.</text>
</comment>
<gene>
    <name evidence="2" type="ORF">ENL70_06270</name>
</gene>
<evidence type="ECO:0000313" key="2">
    <source>
        <dbReference type="EMBL" id="HHI66133.1"/>
    </source>
</evidence>
<dbReference type="SMART" id="SM00935">
    <property type="entry name" value="OmpH"/>
    <property type="match status" value="1"/>
</dbReference>
<accession>A0A7C5PN20</accession>
<dbReference type="SUPFAM" id="SSF111384">
    <property type="entry name" value="OmpH-like"/>
    <property type="match status" value="1"/>
</dbReference>
<name>A0A7C5PN20_9BACT</name>
<dbReference type="GO" id="GO:0051082">
    <property type="term" value="F:unfolded protein binding"/>
    <property type="evidence" value="ECO:0007669"/>
    <property type="project" value="InterPro"/>
</dbReference>
<reference evidence="2" key="1">
    <citation type="journal article" date="2020" name="mSystems">
        <title>Genome- and Community-Level Interaction Insights into Carbon Utilization and Element Cycling Functions of Hydrothermarchaeota in Hydrothermal Sediment.</title>
        <authorList>
            <person name="Zhou Z."/>
            <person name="Liu Y."/>
            <person name="Xu W."/>
            <person name="Pan J."/>
            <person name="Luo Z.H."/>
            <person name="Li M."/>
        </authorList>
    </citation>
    <scope>NUCLEOTIDE SEQUENCE [LARGE SCALE GENOMIC DNA]</scope>
    <source>
        <strain evidence="2">SpSt-1019</strain>
    </source>
</reference>
<dbReference type="AlphaFoldDB" id="A0A7C5PN20"/>
<dbReference type="Gene3D" id="3.30.910.20">
    <property type="entry name" value="Skp domain"/>
    <property type="match status" value="1"/>
</dbReference>
<organism evidence="2">
    <name type="scientific">Thermodesulfobium narugense</name>
    <dbReference type="NCBI Taxonomy" id="184064"/>
    <lineage>
        <taxon>Bacteria</taxon>
        <taxon>Pseudomonadati</taxon>
        <taxon>Thermodesulfobiota</taxon>
        <taxon>Thermodesulfobiia</taxon>
        <taxon>Thermodesulfobiales</taxon>
        <taxon>Thermodesulfobiaceae</taxon>
        <taxon>Thermodesulfobium</taxon>
    </lineage>
</organism>
<keyword evidence="1" id="KW-0175">Coiled coil</keyword>